<accession>A0ABW0EH55</accession>
<dbReference type="EMBL" id="JBHSKF010000001">
    <property type="protein sequence ID" value="MFC5285565.1"/>
    <property type="molecule type" value="Genomic_DNA"/>
</dbReference>
<evidence type="ECO:0000313" key="1">
    <source>
        <dbReference type="EMBL" id="MFC5285565.1"/>
    </source>
</evidence>
<keyword evidence="2" id="KW-1185">Reference proteome</keyword>
<evidence type="ECO:0000313" key="2">
    <source>
        <dbReference type="Proteomes" id="UP001596157"/>
    </source>
</evidence>
<comment type="caution">
    <text evidence="1">The sequence shown here is derived from an EMBL/GenBank/DDBJ whole genome shotgun (WGS) entry which is preliminary data.</text>
</comment>
<protein>
    <submittedName>
        <fullName evidence="1">Uncharacterized protein</fullName>
    </submittedName>
</protein>
<reference evidence="2" key="1">
    <citation type="journal article" date="2019" name="Int. J. Syst. Evol. Microbiol.">
        <title>The Global Catalogue of Microorganisms (GCM) 10K type strain sequencing project: providing services to taxonomists for standard genome sequencing and annotation.</title>
        <authorList>
            <consortium name="The Broad Institute Genomics Platform"/>
            <consortium name="The Broad Institute Genome Sequencing Center for Infectious Disease"/>
            <person name="Wu L."/>
            <person name="Ma J."/>
        </authorList>
    </citation>
    <scope>NUCLEOTIDE SEQUENCE [LARGE SCALE GENOMIC DNA]</scope>
    <source>
        <strain evidence="2">CCUG 59778</strain>
    </source>
</reference>
<proteinExistence type="predicted"/>
<gene>
    <name evidence="1" type="ORF">ACFPM7_00745</name>
</gene>
<name>A0ABW0EH55_9PSEU</name>
<dbReference type="RefSeq" id="WP_378242618.1">
    <property type="nucleotide sequence ID" value="NZ_JBHSKF010000001.1"/>
</dbReference>
<organism evidence="1 2">
    <name type="scientific">Actinokineospora guangxiensis</name>
    <dbReference type="NCBI Taxonomy" id="1490288"/>
    <lineage>
        <taxon>Bacteria</taxon>
        <taxon>Bacillati</taxon>
        <taxon>Actinomycetota</taxon>
        <taxon>Actinomycetes</taxon>
        <taxon>Pseudonocardiales</taxon>
        <taxon>Pseudonocardiaceae</taxon>
        <taxon>Actinokineospora</taxon>
    </lineage>
</organism>
<sequence length="270" mass="30074">MATGSRSPTAHDDDLAPVLRDIGMGRLASTRAKLANSTETRAFLEIGLDLLRVDLLQHTGPDFDSGSRSALFESVSRERILERAGGGRALSVNMFRYRWDRKDRYTEDLISYMFRLAPHRRHLELMDRTCDELMRTLSLADLVRAVSAVEVDSIVADPLISVQSVIQGALPNHPRVREFCQAQLDQLLPIWAGVYEKVAGNYGLRLRPGLTWLDIAVVFNTIIEGELAWARVGGRPRLSSGDHVLAATILALVPSLWEGAPEDLTTLYRV</sequence>
<dbReference type="Proteomes" id="UP001596157">
    <property type="component" value="Unassembled WGS sequence"/>
</dbReference>